<organism evidence="1 2">
    <name type="scientific">Pectobacterium odoriferum</name>
    <dbReference type="NCBI Taxonomy" id="78398"/>
    <lineage>
        <taxon>Bacteria</taxon>
        <taxon>Pseudomonadati</taxon>
        <taxon>Pseudomonadota</taxon>
        <taxon>Gammaproteobacteria</taxon>
        <taxon>Enterobacterales</taxon>
        <taxon>Pectobacteriaceae</taxon>
        <taxon>Pectobacterium</taxon>
    </lineage>
</organism>
<reference evidence="1 2" key="1">
    <citation type="submission" date="2017-01" db="EMBL/GenBank/DDBJ databases">
        <title>Comparative Genomics of 38 Pectobacterium strains comprising three species revealed the characteristics of Pectobacterium carotovorum.</title>
        <authorList>
            <person name="Xie H."/>
            <person name="Ma Y."/>
            <person name="Li X."/>
        </authorList>
    </citation>
    <scope>NUCLEOTIDE SEQUENCE [LARGE SCALE GENOMIC DNA]</scope>
    <source>
        <strain evidence="1 2">Q142</strain>
    </source>
</reference>
<proteinExistence type="predicted"/>
<dbReference type="EMBL" id="MTAO01000012">
    <property type="protein sequence ID" value="POE25438.1"/>
    <property type="molecule type" value="Genomic_DNA"/>
</dbReference>
<evidence type="ECO:0000313" key="2">
    <source>
        <dbReference type="Proteomes" id="UP000237274"/>
    </source>
</evidence>
<protein>
    <submittedName>
        <fullName evidence="1">Uncharacterized protein</fullName>
    </submittedName>
</protein>
<comment type="caution">
    <text evidence="1">The sequence shown here is derived from an EMBL/GenBank/DDBJ whole genome shotgun (WGS) entry which is preliminary data.</text>
</comment>
<accession>A0ABD6VNT7</accession>
<dbReference type="AlphaFoldDB" id="A0ABD6VNT7"/>
<gene>
    <name evidence="1" type="ORF">BV926_16360</name>
</gene>
<name>A0ABD6VNT7_9GAMM</name>
<dbReference type="Proteomes" id="UP000237274">
    <property type="component" value="Unassembled WGS sequence"/>
</dbReference>
<evidence type="ECO:0000313" key="1">
    <source>
        <dbReference type="EMBL" id="POE25438.1"/>
    </source>
</evidence>
<sequence length="114" mass="12949">MMATVKECGSNIVVFSYKQYPQASHSLPLERFINNFKLISIPPLNLSKADHKKTYCRELFRVALRYSSITELDILTKSVEALIARSLADKYSPGLNAASYDVYNKFVINRRAGK</sequence>